<dbReference type="PATRIC" id="fig|230361.4.peg.27"/>
<dbReference type="EMBL" id="CP011266">
    <property type="protein sequence ID" value="ALT67837.1"/>
    <property type="molecule type" value="Genomic_DNA"/>
</dbReference>
<dbReference type="Proteomes" id="UP000067738">
    <property type="component" value="Chromosome"/>
</dbReference>
<evidence type="ECO:0000313" key="2">
    <source>
        <dbReference type="Proteomes" id="UP000067738"/>
    </source>
</evidence>
<organism evidence="1 2">
    <name type="scientific">Methanobrevibacter millerae</name>
    <dbReference type="NCBI Taxonomy" id="230361"/>
    <lineage>
        <taxon>Archaea</taxon>
        <taxon>Methanobacteriati</taxon>
        <taxon>Methanobacteriota</taxon>
        <taxon>Methanomada group</taxon>
        <taxon>Methanobacteria</taxon>
        <taxon>Methanobacteriales</taxon>
        <taxon>Methanobacteriaceae</taxon>
        <taxon>Methanobrevibacter</taxon>
    </lineage>
</organism>
<dbReference type="KEGG" id="mmil:sm9_0027"/>
<keyword evidence="2" id="KW-1185">Reference proteome</keyword>
<evidence type="ECO:0000313" key="1">
    <source>
        <dbReference type="EMBL" id="ALT67837.1"/>
    </source>
</evidence>
<protein>
    <submittedName>
        <fullName evidence="1">Uncharacterized protein</fullName>
    </submittedName>
</protein>
<gene>
    <name evidence="1" type="ORF">sm9_0027</name>
</gene>
<accession>A0A0U3EH87</accession>
<sequence length="263" mass="30513">MVILMIKKFMIIILFAFFMISAVSASEIDEAVFSDHAEVKIQEFAKVNQIDVGEEITVDDIVEDDVVIGEDNHAPTKYNQEYNDCIINNPESYNEIENNQYNYTNIKALIVETWDNDTNLDLHDSIVSVHIFNDFLDNFEVICCMKLDSSFKIIHFSHDLSNFKNEINKFKVLTHEDLIFYNNYYNVLTSDVEKCIISSSDKLHTKFAFSIDNSVVGGADSFIYNILNSNFSNFNSFSLSFFQTFSNFAIIFNTNYYEYFFSE</sequence>
<reference evidence="1 2" key="1">
    <citation type="submission" date="2015-04" db="EMBL/GenBank/DDBJ databases">
        <title>The complete genome sequence of the rumen methanogen Methanobrevibacter millerae SM9.</title>
        <authorList>
            <person name="Leahy S.C."/>
            <person name="Kelly W.J."/>
            <person name="Pacheco D.M."/>
            <person name="Li D."/>
            <person name="Altermann E."/>
            <person name="Attwood G.T."/>
        </authorList>
    </citation>
    <scope>NUCLEOTIDE SEQUENCE [LARGE SCALE GENOMIC DNA]</scope>
    <source>
        <strain evidence="1 2">SM9</strain>
    </source>
</reference>
<name>A0A0U3EH87_9EURY</name>
<dbReference type="AlphaFoldDB" id="A0A0U3EH87"/>
<proteinExistence type="predicted"/>